<accession>D7UVA8</accession>
<reference evidence="1" key="1">
    <citation type="submission" date="2010-06" db="EMBL/GenBank/DDBJ databases">
        <authorList>
            <person name="Muzny D."/>
            <person name="Qin X."/>
            <person name="Buhay C."/>
            <person name="Dugan-Rocha S."/>
            <person name="Ding Y."/>
            <person name="Chen G."/>
            <person name="Hawes A."/>
            <person name="Holder M."/>
            <person name="Jhangiani S."/>
            <person name="Johnson A."/>
            <person name="Khan Z."/>
            <person name="Li Z."/>
            <person name="Liu W."/>
            <person name="Liu X."/>
            <person name="Perez L."/>
            <person name="Shen H."/>
            <person name="Wang Q."/>
            <person name="Watt J."/>
            <person name="Xi L."/>
            <person name="Xin Y."/>
            <person name="Zhou J."/>
            <person name="Deng J."/>
            <person name="Jiang H."/>
            <person name="Liu Y."/>
            <person name="Qu J."/>
            <person name="Song X.-Z."/>
            <person name="Zhang L."/>
            <person name="Villasana D."/>
            <person name="Johnson A."/>
            <person name="Liu J."/>
            <person name="Liyanage D."/>
            <person name="Lorensuhewa L."/>
            <person name="Robinson T."/>
            <person name="Song A."/>
            <person name="Song B.-B."/>
            <person name="Dinh H."/>
            <person name="Thornton R."/>
            <person name="Coyle M."/>
            <person name="Francisco L."/>
            <person name="Jackson L."/>
            <person name="Javaid M."/>
            <person name="Korchina V."/>
            <person name="Kovar C."/>
            <person name="Mata R."/>
            <person name="Mathew T."/>
            <person name="Ngo R."/>
            <person name="Nguyen L."/>
            <person name="Nguyen N."/>
            <person name="Okwuonu G."/>
            <person name="Ongeri F."/>
            <person name="Pham C."/>
            <person name="Simmons D."/>
            <person name="Wilczek-Boney K."/>
            <person name="Hale W."/>
            <person name="Jakkamsetti A."/>
            <person name="Pham P."/>
            <person name="Ruth R."/>
            <person name="San Lucas F."/>
            <person name="Warren J."/>
            <person name="Zhang J."/>
            <person name="Zhao Z."/>
            <person name="Zhou C."/>
            <person name="Zhu D."/>
            <person name="Lee S."/>
            <person name="Bess C."/>
            <person name="Blankenburg K."/>
            <person name="Forbes L."/>
            <person name="Fu Q."/>
            <person name="Gubbala S."/>
            <person name="Hirani K."/>
            <person name="Jayaseelan J.C."/>
            <person name="Lara F."/>
            <person name="Munidasa M."/>
            <person name="Palculict T."/>
            <person name="Patil S."/>
            <person name="Pu L.-L."/>
            <person name="Saada N."/>
            <person name="Tang L."/>
            <person name="Weissenberger G."/>
            <person name="Zhu Y."/>
            <person name="Hemphill L."/>
            <person name="Shang Y."/>
            <person name="Youmans B."/>
            <person name="Ayvaz T."/>
            <person name="Ross M."/>
            <person name="Santibanez J."/>
            <person name="Aqrawi P."/>
            <person name="Gross S."/>
            <person name="Joshi V."/>
            <person name="Fowler G."/>
            <person name="Nazareth L."/>
            <person name="Reid J."/>
            <person name="Worley K."/>
            <person name="Petrosino J."/>
            <person name="Highlander S."/>
            <person name="Gibbs R."/>
        </authorList>
    </citation>
    <scope>NUCLEOTIDE SEQUENCE [LARGE SCALE GENOMIC DNA]</scope>
    <source>
        <strain evidence="1">DSM 20601</strain>
    </source>
</reference>
<dbReference type="SUPFAM" id="SSF54427">
    <property type="entry name" value="NTF2-like"/>
    <property type="match status" value="1"/>
</dbReference>
<proteinExistence type="predicted"/>
<protein>
    <recommendedName>
        <fullName evidence="3">Nuclear transport factor 2 family protein</fullName>
    </recommendedName>
</protein>
<name>D7UVA8_LISGR</name>
<organism evidence="1 2">
    <name type="scientific">Listeria grayi DSM 20601</name>
    <dbReference type="NCBI Taxonomy" id="525367"/>
    <lineage>
        <taxon>Bacteria</taxon>
        <taxon>Bacillati</taxon>
        <taxon>Bacillota</taxon>
        <taxon>Bacilli</taxon>
        <taxon>Bacillales</taxon>
        <taxon>Listeriaceae</taxon>
        <taxon>Listeria</taxon>
    </lineage>
</organism>
<dbReference type="AlphaFoldDB" id="D7UVA8"/>
<comment type="caution">
    <text evidence="1">The sequence shown here is derived from an EMBL/GenBank/DDBJ whole genome shotgun (WGS) entry which is preliminary data.</text>
</comment>
<evidence type="ECO:0000313" key="2">
    <source>
        <dbReference type="Proteomes" id="UP000010119"/>
    </source>
</evidence>
<evidence type="ECO:0008006" key="3">
    <source>
        <dbReference type="Google" id="ProtNLM"/>
    </source>
</evidence>
<dbReference type="Proteomes" id="UP000010119">
    <property type="component" value="Unassembled WGS sequence"/>
</dbReference>
<dbReference type="eggNOG" id="COG3631">
    <property type="taxonomic scope" value="Bacteria"/>
</dbReference>
<gene>
    <name evidence="1" type="ORF">HMPREF0556_10383</name>
</gene>
<dbReference type="EMBL" id="ACCR02000002">
    <property type="protein sequence ID" value="EFI85184.1"/>
    <property type="molecule type" value="Genomic_DNA"/>
</dbReference>
<sequence>MEVFFMVNNDLPMAIQQFIATTNVGDTQGFLSLFTATALIDDWGRKFHGPSGAADWNRTDNMGVNAHFDLVTFAKEKPDEWKVTLKVSGDGYNGTGPLLFKLADDKIEQLLIIPN</sequence>
<dbReference type="HOGENOM" id="CLU_148715_0_1_9"/>
<dbReference type="Gene3D" id="3.10.450.50">
    <property type="match status" value="1"/>
</dbReference>
<evidence type="ECO:0000313" key="1">
    <source>
        <dbReference type="EMBL" id="EFI85184.1"/>
    </source>
</evidence>
<dbReference type="InterPro" id="IPR032710">
    <property type="entry name" value="NTF2-like_dom_sf"/>
</dbReference>
<keyword evidence="2" id="KW-1185">Reference proteome</keyword>
<dbReference type="STRING" id="525367.HMPREF0556_10383"/>